<feature type="transmembrane region" description="Helical" evidence="10">
    <location>
        <begin position="367"/>
        <end position="386"/>
    </location>
</feature>
<evidence type="ECO:0000256" key="8">
    <source>
        <dbReference type="RuleBase" id="RU003857"/>
    </source>
</evidence>
<comment type="subcellular location">
    <subcellularLocation>
        <location evidence="1">Membrane</location>
        <topology evidence="1">Multi-pass membrane protein</topology>
    </subcellularLocation>
</comment>
<feature type="compositionally biased region" description="Basic and acidic residues" evidence="9">
    <location>
        <begin position="269"/>
        <end position="278"/>
    </location>
</feature>
<keyword evidence="3 8" id="KW-0812">Transmembrane</keyword>
<dbReference type="GO" id="GO:0015271">
    <property type="term" value="F:outward rectifier potassium channel activity"/>
    <property type="evidence" value="ECO:0007669"/>
    <property type="project" value="TreeGrafter"/>
</dbReference>
<dbReference type="GO" id="GO:0022841">
    <property type="term" value="F:potassium ion leak channel activity"/>
    <property type="evidence" value="ECO:0007669"/>
    <property type="project" value="TreeGrafter"/>
</dbReference>
<dbReference type="SUPFAM" id="SSF81324">
    <property type="entry name" value="Voltage-gated potassium channels"/>
    <property type="match status" value="2"/>
</dbReference>
<sequence>MEVQSQDSMQIPPKTAVFQDSSPCIYGSPIAGFDANTSENSRIPRWWTISVYALFIQVVVYGYGHIAPRTPWGKVATILYAILGIPLMLLCLSNIGDIMATSFRFLYWKVCCYVCTKPPKRNKSRARSVRSGTVRVSMNRSMRSRTESFKRSARTSTRSADSGYEVSEVGPLSHSDTELRYHDDMPKLRTPSQPRSSQRSRFSDATFPSTKTGSTTSKQRGGSLDRRRMAKTLDASLDPLVLAKSPVFCNKYVVEQTEMTVINHVTPNRFDRHSDRPARQLPSPVQTRRAVSMPRTHYLELPRDPSPTYTEVSVRTSRKKKRQYQPSPTIMSPLGYGRRSKYLDDPESDDDYYDDYYDAGTGVIKPVPIWLCVFLVVSYIVAGTFLFTAWEDWPYLDSAYFCFITLTTIGFGDLFPAGRVNEGESFKQNIAFCSLYLLFGIALLAMSFNLVQEEVIANVKKVAKTLGIIKREEEDDEDDD</sequence>
<keyword evidence="2 8" id="KW-0813">Transport</keyword>
<keyword evidence="13" id="KW-1185">Reference proteome</keyword>
<name>A0AAW1LAU3_POPJA</name>
<feature type="region of interest" description="Disordered" evidence="9">
    <location>
        <begin position="120"/>
        <end position="226"/>
    </location>
</feature>
<reference evidence="12 13" key="1">
    <citation type="journal article" date="2024" name="BMC Genomics">
        <title>De novo assembly and annotation of Popillia japonica's genome with initial clues to its potential as an invasive pest.</title>
        <authorList>
            <person name="Cucini C."/>
            <person name="Boschi S."/>
            <person name="Funari R."/>
            <person name="Cardaioli E."/>
            <person name="Iannotti N."/>
            <person name="Marturano G."/>
            <person name="Paoli F."/>
            <person name="Bruttini M."/>
            <person name="Carapelli A."/>
            <person name="Frati F."/>
            <person name="Nardi F."/>
        </authorList>
    </citation>
    <scope>NUCLEOTIDE SEQUENCE [LARGE SCALE GENOMIC DNA]</scope>
    <source>
        <strain evidence="12">DMR45628</strain>
    </source>
</reference>
<dbReference type="GO" id="GO:0005886">
    <property type="term" value="C:plasma membrane"/>
    <property type="evidence" value="ECO:0007669"/>
    <property type="project" value="TreeGrafter"/>
</dbReference>
<evidence type="ECO:0000256" key="2">
    <source>
        <dbReference type="ARBA" id="ARBA00022448"/>
    </source>
</evidence>
<evidence type="ECO:0000313" key="12">
    <source>
        <dbReference type="EMBL" id="KAK9730534.1"/>
    </source>
</evidence>
<protein>
    <submittedName>
        <fullName evidence="12">Ion channel</fullName>
    </submittedName>
</protein>
<feature type="domain" description="Potassium channel" evidence="11">
    <location>
        <begin position="375"/>
        <end position="454"/>
    </location>
</feature>
<evidence type="ECO:0000256" key="5">
    <source>
        <dbReference type="ARBA" id="ARBA00023065"/>
    </source>
</evidence>
<feature type="transmembrane region" description="Helical" evidence="10">
    <location>
        <begin position="46"/>
        <end position="66"/>
    </location>
</feature>
<comment type="similarity">
    <text evidence="8">Belongs to the two pore domain potassium channel (TC 1.A.1.8) family.</text>
</comment>
<evidence type="ECO:0000259" key="11">
    <source>
        <dbReference type="Pfam" id="PF07885"/>
    </source>
</evidence>
<evidence type="ECO:0000256" key="9">
    <source>
        <dbReference type="SAM" id="MobiDB-lite"/>
    </source>
</evidence>
<feature type="domain" description="Potassium channel" evidence="11">
    <location>
        <begin position="48"/>
        <end position="99"/>
    </location>
</feature>
<evidence type="ECO:0000256" key="10">
    <source>
        <dbReference type="SAM" id="Phobius"/>
    </source>
</evidence>
<gene>
    <name evidence="12" type="ORF">QE152_g14410</name>
</gene>
<feature type="transmembrane region" description="Helical" evidence="10">
    <location>
        <begin position="78"/>
        <end position="100"/>
    </location>
</feature>
<dbReference type="AlphaFoldDB" id="A0AAW1LAU3"/>
<dbReference type="Pfam" id="PF07885">
    <property type="entry name" value="Ion_trans_2"/>
    <property type="match status" value="2"/>
</dbReference>
<dbReference type="InterPro" id="IPR003280">
    <property type="entry name" value="2pore_dom_K_chnl"/>
</dbReference>
<dbReference type="EMBL" id="JASPKY010000145">
    <property type="protein sequence ID" value="KAK9730534.1"/>
    <property type="molecule type" value="Genomic_DNA"/>
</dbReference>
<feature type="region of interest" description="Disordered" evidence="9">
    <location>
        <begin position="267"/>
        <end position="339"/>
    </location>
</feature>
<keyword evidence="4 10" id="KW-1133">Transmembrane helix</keyword>
<keyword evidence="7 8" id="KW-0407">Ion channel</keyword>
<comment type="caution">
    <text evidence="12">The sequence shown here is derived from an EMBL/GenBank/DDBJ whole genome shotgun (WGS) entry which is preliminary data.</text>
</comment>
<evidence type="ECO:0000256" key="1">
    <source>
        <dbReference type="ARBA" id="ARBA00004141"/>
    </source>
</evidence>
<feature type="transmembrane region" description="Helical" evidence="10">
    <location>
        <begin position="430"/>
        <end position="451"/>
    </location>
</feature>
<dbReference type="Gene3D" id="1.10.287.70">
    <property type="match status" value="2"/>
</dbReference>
<dbReference type="GO" id="GO:0030322">
    <property type="term" value="P:stabilization of membrane potential"/>
    <property type="evidence" value="ECO:0007669"/>
    <property type="project" value="TreeGrafter"/>
</dbReference>
<feature type="compositionally biased region" description="Basic and acidic residues" evidence="9">
    <location>
        <begin position="175"/>
        <end position="187"/>
    </location>
</feature>
<evidence type="ECO:0000256" key="7">
    <source>
        <dbReference type="ARBA" id="ARBA00023303"/>
    </source>
</evidence>
<evidence type="ECO:0000313" key="13">
    <source>
        <dbReference type="Proteomes" id="UP001458880"/>
    </source>
</evidence>
<keyword evidence="5 8" id="KW-0406">Ion transport</keyword>
<keyword evidence="6 10" id="KW-0472">Membrane</keyword>
<evidence type="ECO:0000256" key="3">
    <source>
        <dbReference type="ARBA" id="ARBA00022692"/>
    </source>
</evidence>
<dbReference type="PANTHER" id="PTHR11003:SF334">
    <property type="entry name" value="FI03418P"/>
    <property type="match status" value="1"/>
</dbReference>
<feature type="compositionally biased region" description="Polar residues" evidence="9">
    <location>
        <begin position="206"/>
        <end position="220"/>
    </location>
</feature>
<dbReference type="InterPro" id="IPR013099">
    <property type="entry name" value="K_chnl_dom"/>
</dbReference>
<dbReference type="Proteomes" id="UP001458880">
    <property type="component" value="Unassembled WGS sequence"/>
</dbReference>
<feature type="transmembrane region" description="Helical" evidence="10">
    <location>
        <begin position="398"/>
        <end position="418"/>
    </location>
</feature>
<dbReference type="PRINTS" id="PR01333">
    <property type="entry name" value="2POREKCHANEL"/>
</dbReference>
<dbReference type="PANTHER" id="PTHR11003">
    <property type="entry name" value="POTASSIUM CHANNEL, SUBFAMILY K"/>
    <property type="match status" value="1"/>
</dbReference>
<evidence type="ECO:0000256" key="4">
    <source>
        <dbReference type="ARBA" id="ARBA00022989"/>
    </source>
</evidence>
<accession>A0AAW1LAU3</accession>
<evidence type="ECO:0000256" key="6">
    <source>
        <dbReference type="ARBA" id="ARBA00023136"/>
    </source>
</evidence>
<organism evidence="12 13">
    <name type="scientific">Popillia japonica</name>
    <name type="common">Japanese beetle</name>
    <dbReference type="NCBI Taxonomy" id="7064"/>
    <lineage>
        <taxon>Eukaryota</taxon>
        <taxon>Metazoa</taxon>
        <taxon>Ecdysozoa</taxon>
        <taxon>Arthropoda</taxon>
        <taxon>Hexapoda</taxon>
        <taxon>Insecta</taxon>
        <taxon>Pterygota</taxon>
        <taxon>Neoptera</taxon>
        <taxon>Endopterygota</taxon>
        <taxon>Coleoptera</taxon>
        <taxon>Polyphaga</taxon>
        <taxon>Scarabaeiformia</taxon>
        <taxon>Scarabaeidae</taxon>
        <taxon>Rutelinae</taxon>
        <taxon>Popillia</taxon>
    </lineage>
</organism>
<proteinExistence type="inferred from homology"/>
<feature type="compositionally biased region" description="Low complexity" evidence="9">
    <location>
        <begin position="189"/>
        <end position="200"/>
    </location>
</feature>